<keyword evidence="4" id="KW-1185">Reference proteome</keyword>
<name>A0ABP8BAV7_9ACTN</name>
<protein>
    <recommendedName>
        <fullName evidence="2">Low molecular weight protein antigen 6 PH domain-containing protein</fullName>
    </recommendedName>
</protein>
<evidence type="ECO:0000256" key="1">
    <source>
        <dbReference type="SAM" id="Phobius"/>
    </source>
</evidence>
<sequence>MAETSEPVLRWRVRRDLLIMKIVGALAFAVLTILTLGDVRGALLAGAASAILAALAVRDVLAPVRLTADGEGLVVVRGFAGFERVPWRSVERIRVDTRTRFTSRTELLEIDTGEGIHLLSRFDLGVPCQQVADELRSFRTGS</sequence>
<evidence type="ECO:0000313" key="4">
    <source>
        <dbReference type="Proteomes" id="UP001501251"/>
    </source>
</evidence>
<comment type="caution">
    <text evidence="3">The sequence shown here is derived from an EMBL/GenBank/DDBJ whole genome shotgun (WGS) entry which is preliminary data.</text>
</comment>
<organism evidence="3 4">
    <name type="scientific">Streptosporangium oxazolinicum</name>
    <dbReference type="NCBI Taxonomy" id="909287"/>
    <lineage>
        <taxon>Bacteria</taxon>
        <taxon>Bacillati</taxon>
        <taxon>Actinomycetota</taxon>
        <taxon>Actinomycetes</taxon>
        <taxon>Streptosporangiales</taxon>
        <taxon>Streptosporangiaceae</taxon>
        <taxon>Streptosporangium</taxon>
    </lineage>
</organism>
<reference evidence="4" key="1">
    <citation type="journal article" date="2019" name="Int. J. Syst. Evol. Microbiol.">
        <title>The Global Catalogue of Microorganisms (GCM) 10K type strain sequencing project: providing services to taxonomists for standard genome sequencing and annotation.</title>
        <authorList>
            <consortium name="The Broad Institute Genomics Platform"/>
            <consortium name="The Broad Institute Genome Sequencing Center for Infectious Disease"/>
            <person name="Wu L."/>
            <person name="Ma J."/>
        </authorList>
    </citation>
    <scope>NUCLEOTIDE SEQUENCE [LARGE SCALE GENOMIC DNA]</scope>
    <source>
        <strain evidence="4">JCM 17388</strain>
    </source>
</reference>
<feature type="domain" description="Low molecular weight protein antigen 6 PH" evidence="2">
    <location>
        <begin position="64"/>
        <end position="139"/>
    </location>
</feature>
<evidence type="ECO:0000259" key="2">
    <source>
        <dbReference type="Pfam" id="PF10756"/>
    </source>
</evidence>
<dbReference type="EMBL" id="BAABAQ010000012">
    <property type="protein sequence ID" value="GAA4201846.1"/>
    <property type="molecule type" value="Genomic_DNA"/>
</dbReference>
<dbReference type="InterPro" id="IPR019692">
    <property type="entry name" value="CFP-6_PH"/>
</dbReference>
<keyword evidence="1" id="KW-1133">Transmembrane helix</keyword>
<gene>
    <name evidence="3" type="ORF">GCM10022252_57090</name>
</gene>
<evidence type="ECO:0000313" key="3">
    <source>
        <dbReference type="EMBL" id="GAA4201846.1"/>
    </source>
</evidence>
<dbReference type="Proteomes" id="UP001501251">
    <property type="component" value="Unassembled WGS sequence"/>
</dbReference>
<keyword evidence="1" id="KW-0812">Transmembrane</keyword>
<proteinExistence type="predicted"/>
<dbReference type="Pfam" id="PF10756">
    <property type="entry name" value="bPH_6"/>
    <property type="match status" value="1"/>
</dbReference>
<keyword evidence="1" id="KW-0472">Membrane</keyword>
<dbReference type="RefSeq" id="WP_344921186.1">
    <property type="nucleotide sequence ID" value="NZ_BAABAQ010000012.1"/>
</dbReference>
<feature type="transmembrane region" description="Helical" evidence="1">
    <location>
        <begin position="18"/>
        <end position="36"/>
    </location>
</feature>
<accession>A0ABP8BAV7</accession>